<dbReference type="RefSeq" id="WP_169187636.1">
    <property type="nucleotide sequence ID" value="NZ_JABBPK010000001.1"/>
</dbReference>
<name>A0A7Y0PLS2_9BACI</name>
<dbReference type="AlphaFoldDB" id="A0A7Y0PLS2"/>
<keyword evidence="2" id="KW-1185">Reference proteome</keyword>
<accession>A0A7Y0PLS2</accession>
<sequence>MENETFFTLLPESIKGNRVEANMEFLMYATIAFGFADKHNLNLKNACGVSTFENGSLEKYFSKLKRKSTVLIISPALAANPKILNSFIRKDVTFRVIEGDYLIKPKLLKELWIEEAKTATVKFPNAVDYLIKTEVLTAERKVNSI</sequence>
<dbReference type="EMBL" id="JABBPK010000001">
    <property type="protein sequence ID" value="NMO75709.1"/>
    <property type="molecule type" value="Genomic_DNA"/>
</dbReference>
<comment type="caution">
    <text evidence="1">The sequence shown here is derived from an EMBL/GenBank/DDBJ whole genome shotgun (WGS) entry which is preliminary data.</text>
</comment>
<protein>
    <submittedName>
        <fullName evidence="1">Uncharacterized protein</fullName>
    </submittedName>
</protein>
<evidence type="ECO:0000313" key="2">
    <source>
        <dbReference type="Proteomes" id="UP000588491"/>
    </source>
</evidence>
<organism evidence="1 2">
    <name type="scientific">Niallia alba</name>
    <dbReference type="NCBI Taxonomy" id="2729105"/>
    <lineage>
        <taxon>Bacteria</taxon>
        <taxon>Bacillati</taxon>
        <taxon>Bacillota</taxon>
        <taxon>Bacilli</taxon>
        <taxon>Bacillales</taxon>
        <taxon>Bacillaceae</taxon>
        <taxon>Niallia</taxon>
    </lineage>
</organism>
<proteinExistence type="predicted"/>
<dbReference type="Proteomes" id="UP000588491">
    <property type="component" value="Unassembled WGS sequence"/>
</dbReference>
<gene>
    <name evidence="1" type="ORF">HHU08_01465</name>
</gene>
<reference evidence="1 2" key="1">
    <citation type="submission" date="2020-04" db="EMBL/GenBank/DDBJ databases">
        <title>Bacillus sp. UniB3 isolated from commercial digestive syrup.</title>
        <authorList>
            <person name="Thorat V."/>
            <person name="Kirdat K."/>
            <person name="Tiwarekar B."/>
            <person name="Yadav A."/>
        </authorList>
    </citation>
    <scope>NUCLEOTIDE SEQUENCE [LARGE SCALE GENOMIC DNA]</scope>
    <source>
        <strain evidence="1 2">UniB3</strain>
    </source>
</reference>
<evidence type="ECO:0000313" key="1">
    <source>
        <dbReference type="EMBL" id="NMO75709.1"/>
    </source>
</evidence>